<evidence type="ECO:0000313" key="2">
    <source>
        <dbReference type="EMBL" id="KRT83962.1"/>
    </source>
</evidence>
<feature type="compositionally biased region" description="Basic and acidic residues" evidence="1">
    <location>
        <begin position="201"/>
        <end position="213"/>
    </location>
</feature>
<comment type="caution">
    <text evidence="2">The sequence shown here is derived from an EMBL/GenBank/DDBJ whole genome shotgun (WGS) entry which is preliminary data.</text>
</comment>
<dbReference type="EMBL" id="LJIG01002978">
    <property type="protein sequence ID" value="KRT83962.1"/>
    <property type="molecule type" value="Genomic_DNA"/>
</dbReference>
<feature type="non-terminal residue" evidence="2">
    <location>
        <position position="1"/>
    </location>
</feature>
<feature type="non-terminal residue" evidence="2">
    <location>
        <position position="342"/>
    </location>
</feature>
<accession>A0A0T6B9E6</accession>
<dbReference type="OrthoDB" id="8191083at2759"/>
<organism evidence="2 3">
    <name type="scientific">Oryctes borbonicus</name>
    <dbReference type="NCBI Taxonomy" id="1629725"/>
    <lineage>
        <taxon>Eukaryota</taxon>
        <taxon>Metazoa</taxon>
        <taxon>Ecdysozoa</taxon>
        <taxon>Arthropoda</taxon>
        <taxon>Hexapoda</taxon>
        <taxon>Insecta</taxon>
        <taxon>Pterygota</taxon>
        <taxon>Neoptera</taxon>
        <taxon>Endopterygota</taxon>
        <taxon>Coleoptera</taxon>
        <taxon>Polyphaga</taxon>
        <taxon>Scarabaeiformia</taxon>
        <taxon>Scarabaeidae</taxon>
        <taxon>Dynastinae</taxon>
        <taxon>Oryctes</taxon>
    </lineage>
</organism>
<dbReference type="Proteomes" id="UP000051574">
    <property type="component" value="Unassembled WGS sequence"/>
</dbReference>
<evidence type="ECO:0000256" key="1">
    <source>
        <dbReference type="SAM" id="MobiDB-lite"/>
    </source>
</evidence>
<keyword evidence="3" id="KW-1185">Reference proteome</keyword>
<protein>
    <submittedName>
        <fullName evidence="2">Uncharacterized protein</fullName>
    </submittedName>
</protein>
<gene>
    <name evidence="2" type="ORF">AMK59_1807</name>
</gene>
<feature type="region of interest" description="Disordered" evidence="1">
    <location>
        <begin position="181"/>
        <end position="226"/>
    </location>
</feature>
<evidence type="ECO:0000313" key="3">
    <source>
        <dbReference type="Proteomes" id="UP000051574"/>
    </source>
</evidence>
<sequence length="342" mass="38823">EGETKAAPKVQRSESTRAQRNYNLIEEIIDLLKLLTENENTITNRETNAEHDGKEDEAIITDCLKNLYTLQTDCSTRLIEKLVLLQEANTKVTTNIAKDEAAYTTNRFIEVLDSVQDLSVDLLQLAEKLHTELLSRSTTDTFSFHSKEKYFNISCILQQQNSKILELRRVLSYLCAASDSTAPGKKKKITRNTRTLLRKSSSREKDRLKRNSNKENSSPSSTPITLLRQKSKEDYDSDEDLNAQIAQGAIKKRFRYRQAGVSERVIEDSDDDDVRVQKKVKKKLQQIQTIDDVVTFDKPPENLEELGNNSISLDPDVIQKVAVPTKLNYVSVTDPVPRTSTG</sequence>
<reference evidence="2 3" key="1">
    <citation type="submission" date="2015-09" db="EMBL/GenBank/DDBJ databases">
        <title>Draft genome of the scarab beetle Oryctes borbonicus.</title>
        <authorList>
            <person name="Meyer J.M."/>
            <person name="Markov G.V."/>
            <person name="Baskaran P."/>
            <person name="Herrmann M."/>
            <person name="Sommer R.J."/>
            <person name="Roedelsperger C."/>
        </authorList>
    </citation>
    <scope>NUCLEOTIDE SEQUENCE [LARGE SCALE GENOMIC DNA]</scope>
    <source>
        <strain evidence="2">OB123</strain>
        <tissue evidence="2">Whole animal</tissue>
    </source>
</reference>
<dbReference type="AlphaFoldDB" id="A0A0T6B9E6"/>
<proteinExistence type="predicted"/>
<feature type="compositionally biased region" description="Polar residues" evidence="1">
    <location>
        <begin position="214"/>
        <end position="224"/>
    </location>
</feature>
<name>A0A0T6B9E6_9SCAR</name>